<name>A0A8J5UWX4_9HYME</name>
<dbReference type="OrthoDB" id="6475849at2759"/>
<dbReference type="PANTHER" id="PTHR11733">
    <property type="entry name" value="ZINC METALLOPROTEASE FAMILY M13 NEPRILYSIN-RELATED"/>
    <property type="match status" value="1"/>
</dbReference>
<evidence type="ECO:0000313" key="3">
    <source>
        <dbReference type="Proteomes" id="UP000729913"/>
    </source>
</evidence>
<dbReference type="PANTHER" id="PTHR11733:SF133">
    <property type="entry name" value="PHOSPHATE-REGULATING NEUTRAL ENDOPEPTIDASE PHEX"/>
    <property type="match status" value="1"/>
</dbReference>
<evidence type="ECO:0000259" key="1">
    <source>
        <dbReference type="Pfam" id="PF01431"/>
    </source>
</evidence>
<dbReference type="InterPro" id="IPR000718">
    <property type="entry name" value="Peptidase_M13"/>
</dbReference>
<dbReference type="Pfam" id="PF01431">
    <property type="entry name" value="Peptidase_M13"/>
    <property type="match status" value="1"/>
</dbReference>
<reference evidence="2" key="1">
    <citation type="submission" date="2020-03" db="EMBL/GenBank/DDBJ databases">
        <authorList>
            <person name="Chebbi M.A."/>
            <person name="Drezen J.M."/>
        </authorList>
    </citation>
    <scope>NUCLEOTIDE SEQUENCE</scope>
    <source>
        <tissue evidence="2">Whole body</tissue>
    </source>
</reference>
<accession>A0A8J5UWX4</accession>
<dbReference type="GO" id="GO:0005886">
    <property type="term" value="C:plasma membrane"/>
    <property type="evidence" value="ECO:0007669"/>
    <property type="project" value="TreeGrafter"/>
</dbReference>
<dbReference type="PROSITE" id="PS51885">
    <property type="entry name" value="NEPRILYSIN"/>
    <property type="match status" value="1"/>
</dbReference>
<protein>
    <recommendedName>
        <fullName evidence="1">Peptidase M13 C-terminal domain-containing protein</fullName>
    </recommendedName>
</protein>
<dbReference type="GO" id="GO:0004222">
    <property type="term" value="F:metalloendopeptidase activity"/>
    <property type="evidence" value="ECO:0007669"/>
    <property type="project" value="InterPro"/>
</dbReference>
<gene>
    <name evidence="2" type="ORF">G9C98_002118</name>
</gene>
<comment type="caution">
    <text evidence="2">The sequence shown here is derived from an EMBL/GenBank/DDBJ whole genome shotgun (WGS) entry which is preliminary data.</text>
</comment>
<keyword evidence="3" id="KW-1185">Reference proteome</keyword>
<feature type="domain" description="Peptidase M13 C-terminal" evidence="1">
    <location>
        <begin position="1"/>
        <end position="56"/>
    </location>
</feature>
<evidence type="ECO:0000313" key="2">
    <source>
        <dbReference type="EMBL" id="KAG8041130.1"/>
    </source>
</evidence>
<proteinExistence type="predicted"/>
<dbReference type="InterPro" id="IPR018497">
    <property type="entry name" value="Peptidase_M13_C"/>
</dbReference>
<dbReference type="Proteomes" id="UP000729913">
    <property type="component" value="Unassembled WGS sequence"/>
</dbReference>
<reference evidence="2" key="2">
    <citation type="submission" date="2021-04" db="EMBL/GenBank/DDBJ databases">
        <title>Genome-wide patterns of bracovirus chromosomal integration into multiple host tissues during parasitism.</title>
        <authorList>
            <person name="Chebbi M.A.C."/>
        </authorList>
    </citation>
    <scope>NUCLEOTIDE SEQUENCE</scope>
    <source>
        <tissue evidence="2">Whole body</tissue>
    </source>
</reference>
<sequence length="79" mass="9325">MWCEIANEQFAEKQRKNDVHSPGRIRLLGALENSPEFAKAFNCPKRSPMNPDKKCNMWEAQVKLKSRRQYGKHHTWVIN</sequence>
<dbReference type="AlphaFoldDB" id="A0A8J5UWX4"/>
<dbReference type="GO" id="GO:0016485">
    <property type="term" value="P:protein processing"/>
    <property type="evidence" value="ECO:0007669"/>
    <property type="project" value="TreeGrafter"/>
</dbReference>
<organism evidence="2 3">
    <name type="scientific">Cotesia typhae</name>
    <dbReference type="NCBI Taxonomy" id="2053667"/>
    <lineage>
        <taxon>Eukaryota</taxon>
        <taxon>Metazoa</taxon>
        <taxon>Ecdysozoa</taxon>
        <taxon>Arthropoda</taxon>
        <taxon>Hexapoda</taxon>
        <taxon>Insecta</taxon>
        <taxon>Pterygota</taxon>
        <taxon>Neoptera</taxon>
        <taxon>Endopterygota</taxon>
        <taxon>Hymenoptera</taxon>
        <taxon>Apocrita</taxon>
        <taxon>Ichneumonoidea</taxon>
        <taxon>Braconidae</taxon>
        <taxon>Microgastrinae</taxon>
        <taxon>Cotesia</taxon>
    </lineage>
</organism>
<dbReference type="EMBL" id="JAAOIC020000019">
    <property type="protein sequence ID" value="KAG8041130.1"/>
    <property type="molecule type" value="Genomic_DNA"/>
</dbReference>